<evidence type="ECO:0000256" key="5">
    <source>
        <dbReference type="SAM" id="MobiDB-lite"/>
    </source>
</evidence>
<dbReference type="InterPro" id="IPR011990">
    <property type="entry name" value="TPR-like_helical_dom_sf"/>
</dbReference>
<keyword evidence="1 3" id="KW-0853">WD repeat</keyword>
<protein>
    <submittedName>
        <fullName evidence="6">WD40 repeat-like protein</fullName>
    </submittedName>
</protein>
<keyword evidence="2" id="KW-0677">Repeat</keyword>
<keyword evidence="4" id="KW-0175">Coiled coil</keyword>
<dbReference type="SUPFAM" id="SSF48452">
    <property type="entry name" value="TPR-like"/>
    <property type="match status" value="1"/>
</dbReference>
<dbReference type="GO" id="GO:0045717">
    <property type="term" value="P:negative regulation of fatty acid biosynthetic process"/>
    <property type="evidence" value="ECO:0007669"/>
    <property type="project" value="TreeGrafter"/>
</dbReference>
<comment type="caution">
    <text evidence="6">The sequence shown here is derived from an EMBL/GenBank/DDBJ whole genome shotgun (WGS) entry which is preliminary data.</text>
</comment>
<dbReference type="SMART" id="SM00320">
    <property type="entry name" value="WD40"/>
    <property type="match status" value="6"/>
</dbReference>
<dbReference type="PROSITE" id="PS50082">
    <property type="entry name" value="WD_REPEATS_2"/>
    <property type="match status" value="1"/>
</dbReference>
<evidence type="ECO:0000313" key="7">
    <source>
        <dbReference type="Proteomes" id="UP000007264"/>
    </source>
</evidence>
<dbReference type="eggNOG" id="KOG1310">
    <property type="taxonomic scope" value="Eukaryota"/>
</dbReference>
<feature type="region of interest" description="Disordered" evidence="5">
    <location>
        <begin position="522"/>
        <end position="541"/>
    </location>
</feature>
<feature type="repeat" description="WD" evidence="3">
    <location>
        <begin position="20"/>
        <end position="61"/>
    </location>
</feature>
<gene>
    <name evidence="6" type="ORF">COCSUDRAFT_15317</name>
</gene>
<dbReference type="Pfam" id="PF00400">
    <property type="entry name" value="WD40"/>
    <property type="match status" value="2"/>
</dbReference>
<dbReference type="InterPro" id="IPR045151">
    <property type="entry name" value="DCAF8"/>
</dbReference>
<dbReference type="OrthoDB" id="4869960at2759"/>
<dbReference type="InterPro" id="IPR036322">
    <property type="entry name" value="WD40_repeat_dom_sf"/>
</dbReference>
<dbReference type="Gene3D" id="1.25.40.10">
    <property type="entry name" value="Tetratricopeptide repeat domain"/>
    <property type="match status" value="1"/>
</dbReference>
<sequence length="541" mass="59723">QEASRFNETFARKLSVENVLQGHEGCVNRLAWNEEGTLLASGSDDRRVLLWHYPDSNLAPVVLKTPHLANIFGVRILPCSGNRRIVTGAMDCSVQLHVLDASPSTYARAKREQRTVRWVPDEGNEPVPLHTTKYLCHSKRVKGVEVAPRDPHVFWSVSEDGDVRQFDTRSSTQDEEESPNVLLSLKRSSAADDVELKCMAINKVRPNEMAVGAHDQYIRIFDRRMLCTGMLMVAQLSKKAEGCKSAGNHAYFEKDFAKAVRLYSDAIHYAPGSALLYSNRSAALLGRGWQGDAWFALQDSEQALRINASSSKAVYRRIQALRALGLLEEAAASMEQFEGEFPDMQKDAKRLRETIEEDLAEVRKKAELRRTHVPEGRRLLQRYMGHCNIQTDIKEVTFLGDNDELVAAGSDDGRIFIYAAKSGLPIVALEADEDVANCVAPHPSLPVLATSGIESAVRLWSPKGPAVNPDLSQEVAANQDRMRAGPSFGARLNPRLLAAITQNPELLQVIMSRTRVAGLSSEQELAGAEQDQDGPGACSIS</sequence>
<dbReference type="EMBL" id="AGSI01000007">
    <property type="protein sequence ID" value="EIE23488.1"/>
    <property type="molecule type" value="Genomic_DNA"/>
</dbReference>
<dbReference type="PANTHER" id="PTHR15574">
    <property type="entry name" value="WD REPEAT DOMAIN-CONTAINING FAMILY"/>
    <property type="match status" value="1"/>
</dbReference>
<dbReference type="KEGG" id="csl:COCSUDRAFT_15317"/>
<dbReference type="AlphaFoldDB" id="I0YYL9"/>
<organism evidence="6 7">
    <name type="scientific">Coccomyxa subellipsoidea (strain C-169)</name>
    <name type="common">Green microalga</name>
    <dbReference type="NCBI Taxonomy" id="574566"/>
    <lineage>
        <taxon>Eukaryota</taxon>
        <taxon>Viridiplantae</taxon>
        <taxon>Chlorophyta</taxon>
        <taxon>core chlorophytes</taxon>
        <taxon>Trebouxiophyceae</taxon>
        <taxon>Trebouxiophyceae incertae sedis</taxon>
        <taxon>Coccomyxaceae</taxon>
        <taxon>Coccomyxa</taxon>
        <taxon>Coccomyxa subellipsoidea</taxon>
    </lineage>
</organism>
<dbReference type="InterPro" id="IPR001680">
    <property type="entry name" value="WD40_rpt"/>
</dbReference>
<evidence type="ECO:0000256" key="1">
    <source>
        <dbReference type="ARBA" id="ARBA00022574"/>
    </source>
</evidence>
<dbReference type="SUPFAM" id="SSF50978">
    <property type="entry name" value="WD40 repeat-like"/>
    <property type="match status" value="1"/>
</dbReference>
<proteinExistence type="predicted"/>
<dbReference type="PANTHER" id="PTHR15574:SF40">
    <property type="entry name" value="WD AND TETRATRICOPEPTIDE REPEATS PROTEIN 1"/>
    <property type="match status" value="1"/>
</dbReference>
<name>I0YYL9_COCSC</name>
<evidence type="ECO:0000256" key="3">
    <source>
        <dbReference type="PROSITE-ProRule" id="PRU00221"/>
    </source>
</evidence>
<dbReference type="InterPro" id="IPR015943">
    <property type="entry name" value="WD40/YVTN_repeat-like_dom_sf"/>
</dbReference>
<dbReference type="STRING" id="574566.I0YYL9"/>
<evidence type="ECO:0000256" key="4">
    <source>
        <dbReference type="SAM" id="Coils"/>
    </source>
</evidence>
<reference evidence="6 7" key="1">
    <citation type="journal article" date="2012" name="Genome Biol.">
        <title>The genome of the polar eukaryotic microalga coccomyxa subellipsoidea reveals traits of cold adaptation.</title>
        <authorList>
            <person name="Blanc G."/>
            <person name="Agarkova I."/>
            <person name="Grimwood J."/>
            <person name="Kuo A."/>
            <person name="Brueggeman A."/>
            <person name="Dunigan D."/>
            <person name="Gurnon J."/>
            <person name="Ladunga I."/>
            <person name="Lindquist E."/>
            <person name="Lucas S."/>
            <person name="Pangilinan J."/>
            <person name="Proschold T."/>
            <person name="Salamov A."/>
            <person name="Schmutz J."/>
            <person name="Weeks D."/>
            <person name="Yamada T."/>
            <person name="Claverie J.M."/>
            <person name="Grigoriev I."/>
            <person name="Van Etten J."/>
            <person name="Lomsadze A."/>
            <person name="Borodovsky M."/>
        </authorList>
    </citation>
    <scope>NUCLEOTIDE SEQUENCE [LARGE SCALE GENOMIC DNA]</scope>
    <source>
        <strain evidence="6 7">C-169</strain>
    </source>
</reference>
<dbReference type="RefSeq" id="XP_005648032.1">
    <property type="nucleotide sequence ID" value="XM_005647975.1"/>
</dbReference>
<evidence type="ECO:0000313" key="6">
    <source>
        <dbReference type="EMBL" id="EIE23488.1"/>
    </source>
</evidence>
<dbReference type="GeneID" id="17041480"/>
<keyword evidence="7" id="KW-1185">Reference proteome</keyword>
<evidence type="ECO:0000256" key="2">
    <source>
        <dbReference type="ARBA" id="ARBA00022737"/>
    </source>
</evidence>
<accession>I0YYL9</accession>
<dbReference type="GO" id="GO:0005737">
    <property type="term" value="C:cytoplasm"/>
    <property type="evidence" value="ECO:0007669"/>
    <property type="project" value="TreeGrafter"/>
</dbReference>
<dbReference type="Gene3D" id="2.130.10.10">
    <property type="entry name" value="YVTN repeat-like/Quinoprotein amine dehydrogenase"/>
    <property type="match status" value="3"/>
</dbReference>
<dbReference type="Proteomes" id="UP000007264">
    <property type="component" value="Unassembled WGS sequence"/>
</dbReference>
<feature type="coiled-coil region" evidence="4">
    <location>
        <begin position="334"/>
        <end position="365"/>
    </location>
</feature>
<dbReference type="PROSITE" id="PS50294">
    <property type="entry name" value="WD_REPEATS_REGION"/>
    <property type="match status" value="1"/>
</dbReference>
<feature type="non-terminal residue" evidence="6">
    <location>
        <position position="1"/>
    </location>
</feature>
<dbReference type="GO" id="GO:0080008">
    <property type="term" value="C:Cul4-RING E3 ubiquitin ligase complex"/>
    <property type="evidence" value="ECO:0007669"/>
    <property type="project" value="TreeGrafter"/>
</dbReference>